<dbReference type="AlphaFoldDB" id="A0A073IQW2"/>
<keyword evidence="3 5" id="KW-0238">DNA-binding</keyword>
<dbReference type="InterPro" id="IPR044068">
    <property type="entry name" value="CB"/>
</dbReference>
<evidence type="ECO:0008006" key="10">
    <source>
        <dbReference type="Google" id="ProtNLM"/>
    </source>
</evidence>
<accession>A0A073IQW2</accession>
<keyword evidence="9" id="KW-1185">Reference proteome</keyword>
<dbReference type="GO" id="GO:0006310">
    <property type="term" value="P:DNA recombination"/>
    <property type="evidence" value="ECO:0007669"/>
    <property type="project" value="UniProtKB-KW"/>
</dbReference>
<dbReference type="InterPro" id="IPR038488">
    <property type="entry name" value="Integrase_DNA-bd_sf"/>
</dbReference>
<dbReference type="Pfam" id="PF00589">
    <property type="entry name" value="Phage_integrase"/>
    <property type="match status" value="1"/>
</dbReference>
<dbReference type="GO" id="GO:0015074">
    <property type="term" value="P:DNA integration"/>
    <property type="evidence" value="ECO:0007669"/>
    <property type="project" value="UniProtKB-KW"/>
</dbReference>
<evidence type="ECO:0000256" key="1">
    <source>
        <dbReference type="ARBA" id="ARBA00008857"/>
    </source>
</evidence>
<sequence length="387" mass="43655">MLTELSVQSMKPKAQRFIRADRDGLYLEVVPGGQKYWWFVSQAGGKRKKVSIGKWPDVSLRRARELLAVKKREAGIACFSPAVEGVLLSEIAEEWYRVRISGFSEGHRARVRRWLDDYVLPKFKGRALATITGPEILAVCREAEGRGHFETAHRVLNVFSQVFKYAMPFYVQGDPTAILAGKLAPVRTKHFARVTDAREVSVLMRSIRGYPRPRVRNALLFSAYTFCRPGEVRMAEWGEFDLERAVWRIPAEKMKMRRPHIVPLAKQVVELLMDQKGRIDAAGLAGRFVFPSERGASRPMSADTVRIAIRSMGFGADAMTAHGFRGMASTLLNESGLWSPDAIELQLAHVEGNSVRAAYNETTMLPERARMMQWYADELDGLENGLP</sequence>
<feature type="domain" description="Core-binding (CB)" evidence="7">
    <location>
        <begin position="86"/>
        <end position="167"/>
    </location>
</feature>
<dbReference type="Pfam" id="PF13356">
    <property type="entry name" value="Arm-DNA-bind_3"/>
    <property type="match status" value="1"/>
</dbReference>
<dbReference type="CDD" id="cd00801">
    <property type="entry name" value="INT_P4_C"/>
    <property type="match status" value="1"/>
</dbReference>
<dbReference type="InterPro" id="IPR013762">
    <property type="entry name" value="Integrase-like_cat_sf"/>
</dbReference>
<dbReference type="PROSITE" id="PS51898">
    <property type="entry name" value="TYR_RECOMBINASE"/>
    <property type="match status" value="1"/>
</dbReference>
<dbReference type="EMBL" id="JMKI01000034">
    <property type="protein sequence ID" value="KEJ92144.1"/>
    <property type="molecule type" value="Genomic_DNA"/>
</dbReference>
<dbReference type="GO" id="GO:0003677">
    <property type="term" value="F:DNA binding"/>
    <property type="evidence" value="ECO:0007669"/>
    <property type="project" value="UniProtKB-UniRule"/>
</dbReference>
<dbReference type="Gene3D" id="1.10.150.130">
    <property type="match status" value="1"/>
</dbReference>
<dbReference type="InterPro" id="IPR011010">
    <property type="entry name" value="DNA_brk_join_enz"/>
</dbReference>
<name>A0A073IQW2_9BACT</name>
<evidence type="ECO:0000256" key="3">
    <source>
        <dbReference type="ARBA" id="ARBA00023125"/>
    </source>
</evidence>
<dbReference type="Proteomes" id="UP000027665">
    <property type="component" value="Unassembled WGS sequence"/>
</dbReference>
<evidence type="ECO:0000256" key="4">
    <source>
        <dbReference type="ARBA" id="ARBA00023172"/>
    </source>
</evidence>
<dbReference type="InterPro" id="IPR050808">
    <property type="entry name" value="Phage_Integrase"/>
</dbReference>
<dbReference type="Gene3D" id="3.30.160.390">
    <property type="entry name" value="Integrase, DNA-binding domain"/>
    <property type="match status" value="1"/>
</dbReference>
<dbReference type="SUPFAM" id="SSF56349">
    <property type="entry name" value="DNA breaking-rejoining enzymes"/>
    <property type="match status" value="1"/>
</dbReference>
<dbReference type="eggNOG" id="COG0582">
    <property type="taxonomic scope" value="Bacteria"/>
</dbReference>
<evidence type="ECO:0000259" key="7">
    <source>
        <dbReference type="PROSITE" id="PS51900"/>
    </source>
</evidence>
<evidence type="ECO:0000256" key="2">
    <source>
        <dbReference type="ARBA" id="ARBA00022908"/>
    </source>
</evidence>
<dbReference type="GeneID" id="90984916"/>
<keyword evidence="4" id="KW-0233">DNA recombination</keyword>
<dbReference type="RefSeq" id="WP_051682740.1">
    <property type="nucleotide sequence ID" value="NZ_JMKI01000034.1"/>
</dbReference>
<proteinExistence type="inferred from homology"/>
<dbReference type="STRING" id="2754.EH55_05245"/>
<evidence type="ECO:0000256" key="5">
    <source>
        <dbReference type="PROSITE-ProRule" id="PRU01248"/>
    </source>
</evidence>
<reference evidence="8 9" key="1">
    <citation type="submission" date="2014-04" db="EMBL/GenBank/DDBJ databases">
        <title>Draft Genome Sequence of Synergistes jonesii.</title>
        <authorList>
            <person name="Coil D.A."/>
            <person name="Eisen J.A."/>
            <person name="Holland-Moritz H.E."/>
        </authorList>
    </citation>
    <scope>NUCLEOTIDE SEQUENCE [LARGE SCALE GENOMIC DNA]</scope>
    <source>
        <strain evidence="8 9">78-1</strain>
    </source>
</reference>
<protein>
    <recommendedName>
        <fullName evidence="10">Integrase</fullName>
    </recommendedName>
</protein>
<evidence type="ECO:0000259" key="6">
    <source>
        <dbReference type="PROSITE" id="PS51898"/>
    </source>
</evidence>
<dbReference type="PANTHER" id="PTHR30629:SF2">
    <property type="entry name" value="PROPHAGE INTEGRASE INTS-RELATED"/>
    <property type="match status" value="1"/>
</dbReference>
<comment type="caution">
    <text evidence="8">The sequence shown here is derived from an EMBL/GenBank/DDBJ whole genome shotgun (WGS) entry which is preliminary data.</text>
</comment>
<gene>
    <name evidence="8" type="ORF">EH55_05245</name>
</gene>
<keyword evidence="2" id="KW-0229">DNA integration</keyword>
<dbReference type="PANTHER" id="PTHR30629">
    <property type="entry name" value="PROPHAGE INTEGRASE"/>
    <property type="match status" value="1"/>
</dbReference>
<dbReference type="InterPro" id="IPR010998">
    <property type="entry name" value="Integrase_recombinase_N"/>
</dbReference>
<dbReference type="Pfam" id="PF22022">
    <property type="entry name" value="Phage_int_M"/>
    <property type="match status" value="1"/>
</dbReference>
<feature type="domain" description="Tyr recombinase" evidence="6">
    <location>
        <begin position="189"/>
        <end position="372"/>
    </location>
</feature>
<evidence type="ECO:0000313" key="9">
    <source>
        <dbReference type="Proteomes" id="UP000027665"/>
    </source>
</evidence>
<dbReference type="InterPro" id="IPR002104">
    <property type="entry name" value="Integrase_catalytic"/>
</dbReference>
<dbReference type="PROSITE" id="PS51900">
    <property type="entry name" value="CB"/>
    <property type="match status" value="1"/>
</dbReference>
<organism evidence="8 9">
    <name type="scientific">Synergistes jonesii</name>
    <dbReference type="NCBI Taxonomy" id="2754"/>
    <lineage>
        <taxon>Bacteria</taxon>
        <taxon>Thermotogati</taxon>
        <taxon>Synergistota</taxon>
        <taxon>Synergistia</taxon>
        <taxon>Synergistales</taxon>
        <taxon>Synergistaceae</taxon>
        <taxon>Synergistes</taxon>
    </lineage>
</organism>
<dbReference type="OrthoDB" id="9775880at2"/>
<dbReference type="InterPro" id="IPR025166">
    <property type="entry name" value="Integrase_DNA_bind_dom"/>
</dbReference>
<dbReference type="Gene3D" id="1.10.443.10">
    <property type="entry name" value="Intergrase catalytic core"/>
    <property type="match status" value="1"/>
</dbReference>
<comment type="similarity">
    <text evidence="1">Belongs to the 'phage' integrase family.</text>
</comment>
<dbReference type="InterPro" id="IPR053876">
    <property type="entry name" value="Phage_int_M"/>
</dbReference>
<evidence type="ECO:0000313" key="8">
    <source>
        <dbReference type="EMBL" id="KEJ92144.1"/>
    </source>
</evidence>